<dbReference type="Proteomes" id="UP000596661">
    <property type="component" value="Chromosome 4"/>
</dbReference>
<keyword evidence="3" id="KW-1185">Reference proteome</keyword>
<name>A0A803PE41_CANSA</name>
<dbReference type="PANTHER" id="PTHR31286">
    <property type="entry name" value="GLYCINE-RICH CELL WALL STRUCTURAL PROTEIN 1.8-LIKE"/>
    <property type="match status" value="1"/>
</dbReference>
<accession>A0A803PE41</accession>
<evidence type="ECO:0000313" key="3">
    <source>
        <dbReference type="Proteomes" id="UP000596661"/>
    </source>
</evidence>
<evidence type="ECO:0000313" key="2">
    <source>
        <dbReference type="EnsemblPlants" id="cds.evm.model.04.1688"/>
    </source>
</evidence>
<organism evidence="2 3">
    <name type="scientific">Cannabis sativa</name>
    <name type="common">Hemp</name>
    <name type="synonym">Marijuana</name>
    <dbReference type="NCBI Taxonomy" id="3483"/>
    <lineage>
        <taxon>Eukaryota</taxon>
        <taxon>Viridiplantae</taxon>
        <taxon>Streptophyta</taxon>
        <taxon>Embryophyta</taxon>
        <taxon>Tracheophyta</taxon>
        <taxon>Spermatophyta</taxon>
        <taxon>Magnoliopsida</taxon>
        <taxon>eudicotyledons</taxon>
        <taxon>Gunneridae</taxon>
        <taxon>Pentapetalae</taxon>
        <taxon>rosids</taxon>
        <taxon>fabids</taxon>
        <taxon>Rosales</taxon>
        <taxon>Cannabaceae</taxon>
        <taxon>Cannabis</taxon>
    </lineage>
</organism>
<protein>
    <recommendedName>
        <fullName evidence="1">DUF4283 domain-containing protein</fullName>
    </recommendedName>
</protein>
<dbReference type="EMBL" id="UZAU01000399">
    <property type="status" value="NOT_ANNOTATED_CDS"/>
    <property type="molecule type" value="Genomic_DNA"/>
</dbReference>
<reference evidence="2" key="2">
    <citation type="submission" date="2021-03" db="UniProtKB">
        <authorList>
            <consortium name="EnsemblPlants"/>
        </authorList>
    </citation>
    <scope>IDENTIFICATION</scope>
</reference>
<dbReference type="OrthoDB" id="851886at2759"/>
<dbReference type="InterPro" id="IPR040256">
    <property type="entry name" value="At4g02000-like"/>
</dbReference>
<dbReference type="Gramene" id="evm.model.04.1688">
    <property type="protein sequence ID" value="cds.evm.model.04.1688"/>
    <property type="gene ID" value="evm.TU.04.1688"/>
</dbReference>
<feature type="domain" description="DUF4283" evidence="1">
    <location>
        <begin position="56"/>
        <end position="137"/>
    </location>
</feature>
<sequence>MEASSRCSNVIAKGISSIPPILRSGSVKRNLDSSFLNSISSSKVKITEDDIKEDADFWNSSILCYVLGANPPLSILEGFVRRMWSDKVERVVLLSYGIFLIQFHSIEERDEILKGGYIFFNRRPVVMKPWDSKVNFKKEDVKVVPIWVHLDDLDLKYWGEKSLFKIIGQVGKPIMVDDATKNRYKLSFLIILIEVSIQQELPNTIEFEDENGFNTTVATSYEWKPLLCGHCAGLGHAIGDCRKKTTSK</sequence>
<dbReference type="Pfam" id="PF14111">
    <property type="entry name" value="DUF4283"/>
    <property type="match status" value="1"/>
</dbReference>
<dbReference type="PANTHER" id="PTHR31286:SF165">
    <property type="entry name" value="DUF4283 DOMAIN-CONTAINING PROTEIN"/>
    <property type="match status" value="1"/>
</dbReference>
<evidence type="ECO:0000259" key="1">
    <source>
        <dbReference type="Pfam" id="PF14111"/>
    </source>
</evidence>
<dbReference type="OMA" id="TERYIAL"/>
<dbReference type="InterPro" id="IPR025558">
    <property type="entry name" value="DUF4283"/>
</dbReference>
<proteinExistence type="predicted"/>
<reference evidence="2" key="1">
    <citation type="submission" date="2018-11" db="EMBL/GenBank/DDBJ databases">
        <authorList>
            <person name="Grassa J C."/>
        </authorList>
    </citation>
    <scope>NUCLEOTIDE SEQUENCE [LARGE SCALE GENOMIC DNA]</scope>
</reference>
<dbReference type="EnsemblPlants" id="evm.model.04.1688">
    <property type="protein sequence ID" value="cds.evm.model.04.1688"/>
    <property type="gene ID" value="evm.TU.04.1688"/>
</dbReference>
<dbReference type="AlphaFoldDB" id="A0A803PE41"/>